<evidence type="ECO:0000256" key="1">
    <source>
        <dbReference type="ARBA" id="ARBA00010515"/>
    </source>
</evidence>
<dbReference type="InterPro" id="IPR029058">
    <property type="entry name" value="AB_hydrolase_fold"/>
</dbReference>
<dbReference type="EMBL" id="CAAHFH010000001">
    <property type="protein sequence ID" value="VGO19213.1"/>
    <property type="molecule type" value="Genomic_DNA"/>
</dbReference>
<dbReference type="PROSITE" id="PS00018">
    <property type="entry name" value="EF_HAND_1"/>
    <property type="match status" value="1"/>
</dbReference>
<dbReference type="PANTHER" id="PTHR48081">
    <property type="entry name" value="AB HYDROLASE SUPERFAMILY PROTEIN C4A8.06C"/>
    <property type="match status" value="1"/>
</dbReference>
<evidence type="ECO:0000256" key="3">
    <source>
        <dbReference type="SAM" id="SignalP"/>
    </source>
</evidence>
<dbReference type="Pfam" id="PF20434">
    <property type="entry name" value="BD-FAE"/>
    <property type="match status" value="1"/>
</dbReference>
<comment type="similarity">
    <text evidence="1">Belongs to the 'GDXG' lipolytic enzyme family.</text>
</comment>
<accession>A0A6C2UH83</accession>
<keyword evidence="3" id="KW-0732">Signal</keyword>
<dbReference type="InterPro" id="IPR050300">
    <property type="entry name" value="GDXG_lipolytic_enzyme"/>
</dbReference>
<evidence type="ECO:0000259" key="4">
    <source>
        <dbReference type="Pfam" id="PF20434"/>
    </source>
</evidence>
<dbReference type="SUPFAM" id="SSF53474">
    <property type="entry name" value="alpha/beta-Hydrolases"/>
    <property type="match status" value="1"/>
</dbReference>
<dbReference type="AlphaFoldDB" id="A0A6C2UH83"/>
<keyword evidence="6" id="KW-1185">Reference proteome</keyword>
<feature type="domain" description="BD-FAE-like" evidence="4">
    <location>
        <begin position="111"/>
        <end position="336"/>
    </location>
</feature>
<feature type="signal peptide" evidence="3">
    <location>
        <begin position="1"/>
        <end position="23"/>
    </location>
</feature>
<evidence type="ECO:0000313" key="6">
    <source>
        <dbReference type="Proteomes" id="UP000346198"/>
    </source>
</evidence>
<protein>
    <recommendedName>
        <fullName evidence="4">BD-FAE-like domain-containing protein</fullName>
    </recommendedName>
</protein>
<evidence type="ECO:0000313" key="5">
    <source>
        <dbReference type="EMBL" id="VGO19213.1"/>
    </source>
</evidence>
<keyword evidence="2" id="KW-0378">Hydrolase</keyword>
<reference evidence="5 6" key="1">
    <citation type="submission" date="2019-04" db="EMBL/GenBank/DDBJ databases">
        <authorList>
            <person name="Van Vliet M D."/>
        </authorList>
    </citation>
    <scope>NUCLEOTIDE SEQUENCE [LARGE SCALE GENOMIC DNA]</scope>
    <source>
        <strain evidence="5 6">F21</strain>
    </source>
</reference>
<dbReference type="InterPro" id="IPR018247">
    <property type="entry name" value="EF_Hand_1_Ca_BS"/>
</dbReference>
<feature type="chain" id="PRO_5025384982" description="BD-FAE-like domain-containing protein" evidence="3">
    <location>
        <begin position="24"/>
        <end position="383"/>
    </location>
</feature>
<evidence type="ECO:0000256" key="2">
    <source>
        <dbReference type="ARBA" id="ARBA00022801"/>
    </source>
</evidence>
<dbReference type="GO" id="GO:0004806">
    <property type="term" value="F:triacylglycerol lipase activity"/>
    <property type="evidence" value="ECO:0007669"/>
    <property type="project" value="TreeGrafter"/>
</dbReference>
<organism evidence="5 6">
    <name type="scientific">Pontiella sulfatireligans</name>
    <dbReference type="NCBI Taxonomy" id="2750658"/>
    <lineage>
        <taxon>Bacteria</taxon>
        <taxon>Pseudomonadati</taxon>
        <taxon>Kiritimatiellota</taxon>
        <taxon>Kiritimatiellia</taxon>
        <taxon>Kiritimatiellales</taxon>
        <taxon>Pontiellaceae</taxon>
        <taxon>Pontiella</taxon>
    </lineage>
</organism>
<name>A0A6C2UH83_9BACT</name>
<dbReference type="PROSITE" id="PS51257">
    <property type="entry name" value="PROKAR_LIPOPROTEIN"/>
    <property type="match status" value="1"/>
</dbReference>
<dbReference type="InterPro" id="IPR049492">
    <property type="entry name" value="BD-FAE-like_dom"/>
</dbReference>
<dbReference type="RefSeq" id="WP_136060630.1">
    <property type="nucleotide sequence ID" value="NZ_CAAHFH010000001.1"/>
</dbReference>
<dbReference type="Gene3D" id="3.40.50.1820">
    <property type="entry name" value="alpha/beta hydrolase"/>
    <property type="match status" value="1"/>
</dbReference>
<sequence>MSTRQLKSLLCFVLLSGCSMAFPADLKTDDAYNRGIKANNAFVKADKTRDYKLSETDGAAWQKYGNLDADQDGFVSFDEFVVGADLPDPKWDGTVTRNVVYKRAGNETLLMDIYAPRKPVDGKAPVFYYTHGGGWVGGNKEIGGDIQPLFDQLSDQGFVCVSVMYRLVKMWNPKDDVLMRDCVVDCRDGLRFLKQHEEELDVDMNRVVVFGSSAGGHLAQLLTFSGADDFAGDPALAKYKVELAAGVSWFGPSDFRDNNLFDYQGPDRKFAPDHWSRYINKSQHFNYGKEDAAVRKMTEELSPVWWLKNDNAPLLHIHGDQDFVIPPQHAAHLKEKAADCGADVTVQMVRGAAHGWWNAGIEPSQDEVVQMTVDFAMENTKVK</sequence>
<dbReference type="PANTHER" id="PTHR48081:SF30">
    <property type="entry name" value="ACETYL-HYDROLASE LIPR-RELATED"/>
    <property type="match status" value="1"/>
</dbReference>
<proteinExistence type="inferred from homology"/>
<dbReference type="Proteomes" id="UP000346198">
    <property type="component" value="Unassembled WGS sequence"/>
</dbReference>
<gene>
    <name evidence="5" type="ORF">SCARR_01270</name>
</gene>